<dbReference type="RefSeq" id="WP_211468919.1">
    <property type="nucleotide sequence ID" value="NZ_JAGSXH010000053.1"/>
</dbReference>
<name>A0A8J7WLH0_9ACTN</name>
<sequence>MDDPLDEAFRPVAKDLAACGMSAALSLADPSLGVSGSRTAWLLLNGARIGLVAAVLGDAAGWQTGVVANQVQDLIHDNVRSPDGQVVTWPRCLITGHRHPMTALAESSVWVCPSDETVSIAIGDYQPIN</sequence>
<reference evidence="1" key="1">
    <citation type="submission" date="2021-04" db="EMBL/GenBank/DDBJ databases">
        <title>Genome based classification of Actinospica acidithermotolerans sp. nov., an actinobacterium isolated from an Indonesian hot spring.</title>
        <authorList>
            <person name="Kusuma A.B."/>
            <person name="Putra K.E."/>
            <person name="Nafisah S."/>
            <person name="Loh J."/>
            <person name="Nouioui I."/>
            <person name="Goodfellow M."/>
        </authorList>
    </citation>
    <scope>NUCLEOTIDE SEQUENCE</scope>
    <source>
        <strain evidence="1">DSM 45618</strain>
    </source>
</reference>
<evidence type="ECO:0000313" key="1">
    <source>
        <dbReference type="EMBL" id="MBS2964558.1"/>
    </source>
</evidence>
<dbReference type="Proteomes" id="UP000677913">
    <property type="component" value="Unassembled WGS sequence"/>
</dbReference>
<gene>
    <name evidence="1" type="ORF">KGA66_15995</name>
</gene>
<organism evidence="1 2">
    <name type="scientific">Actinocrinis puniceicyclus</name>
    <dbReference type="NCBI Taxonomy" id="977794"/>
    <lineage>
        <taxon>Bacteria</taxon>
        <taxon>Bacillati</taxon>
        <taxon>Actinomycetota</taxon>
        <taxon>Actinomycetes</taxon>
        <taxon>Catenulisporales</taxon>
        <taxon>Actinospicaceae</taxon>
        <taxon>Actinocrinis</taxon>
    </lineage>
</organism>
<dbReference type="EMBL" id="JAGSXH010000053">
    <property type="protein sequence ID" value="MBS2964558.1"/>
    <property type="molecule type" value="Genomic_DNA"/>
</dbReference>
<comment type="caution">
    <text evidence="1">The sequence shown here is derived from an EMBL/GenBank/DDBJ whole genome shotgun (WGS) entry which is preliminary data.</text>
</comment>
<proteinExistence type="predicted"/>
<accession>A0A8J7WLH0</accession>
<evidence type="ECO:0000313" key="2">
    <source>
        <dbReference type="Proteomes" id="UP000677913"/>
    </source>
</evidence>
<keyword evidence="2" id="KW-1185">Reference proteome</keyword>
<protein>
    <submittedName>
        <fullName evidence="1">Uncharacterized protein</fullName>
    </submittedName>
</protein>
<dbReference type="AlphaFoldDB" id="A0A8J7WLH0"/>